<keyword evidence="1" id="KW-0472">Membrane</keyword>
<keyword evidence="1" id="KW-0812">Transmembrane</keyword>
<organism evidence="2 3">
    <name type="scientific">Planosporangium flavigriseum</name>
    <dbReference type="NCBI Taxonomy" id="373681"/>
    <lineage>
        <taxon>Bacteria</taxon>
        <taxon>Bacillati</taxon>
        <taxon>Actinomycetota</taxon>
        <taxon>Actinomycetes</taxon>
        <taxon>Micromonosporales</taxon>
        <taxon>Micromonosporaceae</taxon>
        <taxon>Planosporangium</taxon>
    </lineage>
</organism>
<dbReference type="AlphaFoldDB" id="A0A8J3LMI2"/>
<accession>A0A8J3LMI2</accession>
<dbReference type="EMBL" id="BONU01000014">
    <property type="protein sequence ID" value="GIG74069.1"/>
    <property type="molecule type" value="Genomic_DNA"/>
</dbReference>
<keyword evidence="1" id="KW-1133">Transmembrane helix</keyword>
<gene>
    <name evidence="2" type="ORF">Pfl04_24730</name>
</gene>
<evidence type="ECO:0000313" key="2">
    <source>
        <dbReference type="EMBL" id="GIG74069.1"/>
    </source>
</evidence>
<feature type="transmembrane region" description="Helical" evidence="1">
    <location>
        <begin position="110"/>
        <end position="133"/>
    </location>
</feature>
<proteinExistence type="predicted"/>
<protein>
    <submittedName>
        <fullName evidence="2">Uncharacterized protein</fullName>
    </submittedName>
</protein>
<evidence type="ECO:0000256" key="1">
    <source>
        <dbReference type="SAM" id="Phobius"/>
    </source>
</evidence>
<comment type="caution">
    <text evidence="2">The sequence shown here is derived from an EMBL/GenBank/DDBJ whole genome shotgun (WGS) entry which is preliminary data.</text>
</comment>
<feature type="transmembrane region" description="Helical" evidence="1">
    <location>
        <begin position="54"/>
        <end position="76"/>
    </location>
</feature>
<feature type="transmembrane region" description="Helical" evidence="1">
    <location>
        <begin position="20"/>
        <end position="42"/>
    </location>
</feature>
<evidence type="ECO:0000313" key="3">
    <source>
        <dbReference type="Proteomes" id="UP000653674"/>
    </source>
</evidence>
<dbReference type="Proteomes" id="UP000653674">
    <property type="component" value="Unassembled WGS sequence"/>
</dbReference>
<sequence length="163" mass="18420">MVEVGEETSPVLPRIRPVPWWIAPVFALLALVTAPWTVYLAVTLPQDIRTRNYRIAWVGFDIGLMVLLLLTAILAYRGQRHMVMTATATATALVIDAWFDMVTSPGGDELIVAVATALCGELPLTVLCLWIALQVDRLIARRLAQLERRAARGTRWRLRYRRR</sequence>
<reference evidence="2" key="1">
    <citation type="submission" date="2021-01" db="EMBL/GenBank/DDBJ databases">
        <title>Whole genome shotgun sequence of Planosporangium flavigriseum NBRC 105377.</title>
        <authorList>
            <person name="Komaki H."/>
            <person name="Tamura T."/>
        </authorList>
    </citation>
    <scope>NUCLEOTIDE SEQUENCE</scope>
    <source>
        <strain evidence="2">NBRC 105377</strain>
    </source>
</reference>
<name>A0A8J3LMI2_9ACTN</name>
<keyword evidence="3" id="KW-1185">Reference proteome</keyword>